<evidence type="ECO:0000256" key="1">
    <source>
        <dbReference type="SAM" id="Phobius"/>
    </source>
</evidence>
<accession>A0A8D8JGJ0</accession>
<dbReference type="EMBL" id="HBUE01283294">
    <property type="protein sequence ID" value="CAG6570191.1"/>
    <property type="molecule type" value="Transcribed_RNA"/>
</dbReference>
<reference evidence="2" key="1">
    <citation type="submission" date="2021-05" db="EMBL/GenBank/DDBJ databases">
        <authorList>
            <person name="Alioto T."/>
            <person name="Alioto T."/>
            <person name="Gomez Garrido J."/>
        </authorList>
    </citation>
    <scope>NUCLEOTIDE SEQUENCE</scope>
</reference>
<feature type="transmembrane region" description="Helical" evidence="1">
    <location>
        <begin position="109"/>
        <end position="130"/>
    </location>
</feature>
<keyword evidence="1" id="KW-0472">Membrane</keyword>
<keyword evidence="1" id="KW-1133">Transmembrane helix</keyword>
<keyword evidence="1" id="KW-0812">Transmembrane</keyword>
<proteinExistence type="predicted"/>
<evidence type="ECO:0000313" key="2">
    <source>
        <dbReference type="EMBL" id="CAG6570191.1"/>
    </source>
</evidence>
<dbReference type="AlphaFoldDB" id="A0A8D8JGJ0"/>
<protein>
    <submittedName>
        <fullName evidence="2">(northern house mosquito) hypothetical protein</fullName>
    </submittedName>
</protein>
<name>A0A8D8JGJ0_CULPI</name>
<dbReference type="EMBL" id="HBUE01283295">
    <property type="protein sequence ID" value="CAG6570193.1"/>
    <property type="molecule type" value="Transcribed_RNA"/>
</dbReference>
<sequence length="224" mass="25760">MTFFNTNIMDAQASKTSKSAHKHAKTNTARSFIIAKYKSNQINQLTFVGTPRLLPIVARTQRSLLLQLVNHLVHILLQIQHVPVTLNVQYRRDSVQLLLRPSHRRNHQLIVVVVFVIPQALVQIQLARLLRLADRFLGLSRSARRRFDNVHDGRRERSVDDVRQGRGLRDDLVLAAGRDRVGRFDAQIVVGGGLRERRRRCYRQFGWWHWGLAMVHGSGGKSDD</sequence>
<dbReference type="EMBL" id="HBUE01177741">
    <property type="protein sequence ID" value="CAG6518649.1"/>
    <property type="molecule type" value="Transcribed_RNA"/>
</dbReference>
<organism evidence="2">
    <name type="scientific">Culex pipiens</name>
    <name type="common">House mosquito</name>
    <dbReference type="NCBI Taxonomy" id="7175"/>
    <lineage>
        <taxon>Eukaryota</taxon>
        <taxon>Metazoa</taxon>
        <taxon>Ecdysozoa</taxon>
        <taxon>Arthropoda</taxon>
        <taxon>Hexapoda</taxon>
        <taxon>Insecta</taxon>
        <taxon>Pterygota</taxon>
        <taxon>Neoptera</taxon>
        <taxon>Endopterygota</taxon>
        <taxon>Diptera</taxon>
        <taxon>Nematocera</taxon>
        <taxon>Culicoidea</taxon>
        <taxon>Culicidae</taxon>
        <taxon>Culicinae</taxon>
        <taxon>Culicini</taxon>
        <taxon>Culex</taxon>
        <taxon>Culex</taxon>
    </lineage>
</organism>
<dbReference type="EMBL" id="HBUE01177742">
    <property type="protein sequence ID" value="CAG6518651.1"/>
    <property type="molecule type" value="Transcribed_RNA"/>
</dbReference>